<gene>
    <name evidence="3" type="ORF">Sviol_40600</name>
</gene>
<evidence type="ECO:0000313" key="3">
    <source>
        <dbReference type="EMBL" id="GHI39652.1"/>
    </source>
</evidence>
<proteinExistence type="predicted"/>
<dbReference type="RefSeq" id="WP_189971365.1">
    <property type="nucleotide sequence ID" value="NZ_BMUA01000046.1"/>
</dbReference>
<dbReference type="InterPro" id="IPR007278">
    <property type="entry name" value="DUF397"/>
</dbReference>
<feature type="domain" description="DUF397" evidence="2">
    <location>
        <begin position="9"/>
        <end position="65"/>
    </location>
</feature>
<name>A0ABQ3QQU3_9ACTN</name>
<dbReference type="Proteomes" id="UP001050808">
    <property type="component" value="Unassembled WGS sequence"/>
</dbReference>
<organism evidence="3 4">
    <name type="scientific">Streptomyces violascens</name>
    <dbReference type="NCBI Taxonomy" id="67381"/>
    <lineage>
        <taxon>Bacteria</taxon>
        <taxon>Bacillati</taxon>
        <taxon>Actinomycetota</taxon>
        <taxon>Actinomycetes</taxon>
        <taxon>Kitasatosporales</taxon>
        <taxon>Streptomycetaceae</taxon>
        <taxon>Streptomyces</taxon>
    </lineage>
</organism>
<evidence type="ECO:0000259" key="2">
    <source>
        <dbReference type="Pfam" id="PF04149"/>
    </source>
</evidence>
<feature type="compositionally biased region" description="Polar residues" evidence="1">
    <location>
        <begin position="10"/>
        <end position="20"/>
    </location>
</feature>
<evidence type="ECO:0000256" key="1">
    <source>
        <dbReference type="SAM" id="MobiDB-lite"/>
    </source>
</evidence>
<keyword evidence="4" id="KW-1185">Reference proteome</keyword>
<dbReference type="EMBL" id="BNDY01000013">
    <property type="protein sequence ID" value="GHI39652.1"/>
    <property type="molecule type" value="Genomic_DNA"/>
</dbReference>
<comment type="caution">
    <text evidence="3">The sequence shown here is derived from an EMBL/GenBank/DDBJ whole genome shotgun (WGS) entry which is preliminary data.</text>
</comment>
<dbReference type="Pfam" id="PF04149">
    <property type="entry name" value="DUF397"/>
    <property type="match status" value="1"/>
</dbReference>
<accession>A0ABQ3QQU3</accession>
<sequence>MNHADIPEDWTSSSYSQNNGGECIQWAPKHAAATGVVHVRDSKNPSGPVLALSPEGWAGLVEFARNSDA</sequence>
<reference evidence="3" key="1">
    <citation type="submission" date="2024-05" db="EMBL/GenBank/DDBJ databases">
        <title>Whole genome shotgun sequence of Streptomyces violascens NBRC 12920.</title>
        <authorList>
            <person name="Komaki H."/>
            <person name="Tamura T."/>
        </authorList>
    </citation>
    <scope>NUCLEOTIDE SEQUENCE</scope>
    <source>
        <strain evidence="3">NBRC 12920</strain>
    </source>
</reference>
<evidence type="ECO:0000313" key="4">
    <source>
        <dbReference type="Proteomes" id="UP001050808"/>
    </source>
</evidence>
<feature type="region of interest" description="Disordered" evidence="1">
    <location>
        <begin position="1"/>
        <end position="21"/>
    </location>
</feature>
<protein>
    <recommendedName>
        <fullName evidence="2">DUF397 domain-containing protein</fullName>
    </recommendedName>
</protein>